<feature type="signal peptide" evidence="3">
    <location>
        <begin position="1"/>
        <end position="18"/>
    </location>
</feature>
<accession>A0A815JQ43</accession>
<sequence>MFMPYIGILLLIIAKILGEYTPTLTPTPTPTPPKPPTTSKYSGRPREPCEGDDCETTPNLVAPIVGSLCGILLIALISIFIIWFYLRRKYKKNQIKPTINFIEQPSLYTGAISTYDNRSKLYGTSLPPNDSISSHYYEQIQYNQPS</sequence>
<keyword evidence="3" id="KW-0732">Signal</keyword>
<feature type="transmembrane region" description="Helical" evidence="2">
    <location>
        <begin position="60"/>
        <end position="86"/>
    </location>
</feature>
<keyword evidence="2" id="KW-1133">Transmembrane helix</keyword>
<evidence type="ECO:0000313" key="4">
    <source>
        <dbReference type="EMBL" id="CAF1385121.1"/>
    </source>
</evidence>
<dbReference type="EMBL" id="CAJOBD010004809">
    <property type="protein sequence ID" value="CAF4009355.1"/>
    <property type="molecule type" value="Genomic_DNA"/>
</dbReference>
<reference evidence="4" key="1">
    <citation type="submission" date="2021-02" db="EMBL/GenBank/DDBJ databases">
        <authorList>
            <person name="Nowell W R."/>
        </authorList>
    </citation>
    <scope>NUCLEOTIDE SEQUENCE</scope>
</reference>
<dbReference type="AlphaFoldDB" id="A0A815JQ43"/>
<organism evidence="4 6">
    <name type="scientific">Rotaria sordida</name>
    <dbReference type="NCBI Taxonomy" id="392033"/>
    <lineage>
        <taxon>Eukaryota</taxon>
        <taxon>Metazoa</taxon>
        <taxon>Spiralia</taxon>
        <taxon>Gnathifera</taxon>
        <taxon>Rotifera</taxon>
        <taxon>Eurotatoria</taxon>
        <taxon>Bdelloidea</taxon>
        <taxon>Philodinida</taxon>
        <taxon>Philodinidae</taxon>
        <taxon>Rotaria</taxon>
    </lineage>
</organism>
<feature type="chain" id="PRO_5035606110" evidence="3">
    <location>
        <begin position="19"/>
        <end position="146"/>
    </location>
</feature>
<protein>
    <submittedName>
        <fullName evidence="4">Uncharacterized protein</fullName>
    </submittedName>
</protein>
<feature type="compositionally biased region" description="Pro residues" evidence="1">
    <location>
        <begin position="25"/>
        <end position="36"/>
    </location>
</feature>
<keyword evidence="2" id="KW-0812">Transmembrane</keyword>
<evidence type="ECO:0000256" key="3">
    <source>
        <dbReference type="SAM" id="SignalP"/>
    </source>
</evidence>
<name>A0A815JQ43_9BILA</name>
<gene>
    <name evidence="5" type="ORF">JBS370_LOCUS26745</name>
    <name evidence="4" type="ORF">ZHD862_LOCUS32325</name>
</gene>
<evidence type="ECO:0000256" key="1">
    <source>
        <dbReference type="SAM" id="MobiDB-lite"/>
    </source>
</evidence>
<evidence type="ECO:0000313" key="5">
    <source>
        <dbReference type="EMBL" id="CAF4009355.1"/>
    </source>
</evidence>
<proteinExistence type="predicted"/>
<evidence type="ECO:0000313" key="6">
    <source>
        <dbReference type="Proteomes" id="UP000663864"/>
    </source>
</evidence>
<evidence type="ECO:0000256" key="2">
    <source>
        <dbReference type="SAM" id="Phobius"/>
    </source>
</evidence>
<dbReference type="EMBL" id="CAJNOT010003463">
    <property type="protein sequence ID" value="CAF1385121.1"/>
    <property type="molecule type" value="Genomic_DNA"/>
</dbReference>
<feature type="region of interest" description="Disordered" evidence="1">
    <location>
        <begin position="24"/>
        <end position="53"/>
    </location>
</feature>
<keyword evidence="2" id="KW-0472">Membrane</keyword>
<dbReference type="Proteomes" id="UP000663864">
    <property type="component" value="Unassembled WGS sequence"/>
</dbReference>
<dbReference type="Proteomes" id="UP000663836">
    <property type="component" value="Unassembled WGS sequence"/>
</dbReference>
<comment type="caution">
    <text evidence="4">The sequence shown here is derived from an EMBL/GenBank/DDBJ whole genome shotgun (WGS) entry which is preliminary data.</text>
</comment>